<dbReference type="Gene3D" id="2.60.120.10">
    <property type="entry name" value="Jelly Rolls"/>
    <property type="match status" value="1"/>
</dbReference>
<feature type="active site" description="Proton donor" evidence="1">
    <location>
        <position position="129"/>
    </location>
</feature>
<dbReference type="CDD" id="cd02208">
    <property type="entry name" value="cupin_RmlC-like"/>
    <property type="match status" value="1"/>
</dbReference>
<dbReference type="PANTHER" id="PTHR21047">
    <property type="entry name" value="DTDP-6-DEOXY-D-GLUCOSE-3,5 EPIMERASE"/>
    <property type="match status" value="1"/>
</dbReference>
<dbReference type="Proteomes" id="UP000230557">
    <property type="component" value="Unassembled WGS sequence"/>
</dbReference>
<dbReference type="PANTHER" id="PTHR21047:SF2">
    <property type="entry name" value="THYMIDINE DIPHOSPHO-4-KETO-RHAMNOSE 3,5-EPIMERASE"/>
    <property type="match status" value="1"/>
</dbReference>
<evidence type="ECO:0000256" key="2">
    <source>
        <dbReference type="PIRSR" id="PIRSR600888-3"/>
    </source>
</evidence>
<dbReference type="GO" id="GO:0008830">
    <property type="term" value="F:dTDP-4-dehydrorhamnose 3,5-epimerase activity"/>
    <property type="evidence" value="ECO:0007669"/>
    <property type="project" value="InterPro"/>
</dbReference>
<reference evidence="4" key="1">
    <citation type="submission" date="2017-09" db="EMBL/GenBank/DDBJ databases">
        <title>Depth-based differentiation of microbial function through sediment-hosted aquifers and enrichment of novel symbionts in the deep terrestrial subsurface.</title>
        <authorList>
            <person name="Probst A.J."/>
            <person name="Ladd B."/>
            <person name="Jarett J.K."/>
            <person name="Geller-Mcgrath D.E."/>
            <person name="Sieber C.M.K."/>
            <person name="Emerson J.B."/>
            <person name="Anantharaman K."/>
            <person name="Thomas B.C."/>
            <person name="Malmstrom R."/>
            <person name="Stieglmeier M."/>
            <person name="Klingl A."/>
            <person name="Woyke T."/>
            <person name="Ryan C.M."/>
            <person name="Banfield J.F."/>
        </authorList>
    </citation>
    <scope>NUCLEOTIDE SEQUENCE [LARGE SCALE GENOMIC DNA]</scope>
</reference>
<sequence length="159" mass="18530">MIDGVVIKKLKVFQDIPDRPEDEKNERGFLIEVLRSDQEFFKKFGQSTFTVAHEGTVKAFHWHKKQDDLWFAATGKAVVVLYDQRKDSKTYKQTQVIEAGKDDYKLIVIPVGVVHGYKVVSKEPVLMFYHTTEPYNPKSPDEERLAWNDAEIGFDWSKY</sequence>
<keyword evidence="3" id="KW-0167">Capsid protein</keyword>
<evidence type="ECO:0000313" key="3">
    <source>
        <dbReference type="EMBL" id="PIR97114.1"/>
    </source>
</evidence>
<feature type="site" description="Participates in a stacking interaction with the thymidine ring of dTDP-4-oxo-6-deoxyglucose" evidence="2">
    <location>
        <position position="135"/>
    </location>
</feature>
<dbReference type="GO" id="GO:0005829">
    <property type="term" value="C:cytosol"/>
    <property type="evidence" value="ECO:0007669"/>
    <property type="project" value="TreeGrafter"/>
</dbReference>
<dbReference type="AlphaFoldDB" id="A0A2H0VDB5"/>
<name>A0A2H0VDB5_9BACT</name>
<accession>A0A2H0VDB5</accession>
<dbReference type="InterPro" id="IPR014710">
    <property type="entry name" value="RmlC-like_jellyroll"/>
</dbReference>
<dbReference type="SUPFAM" id="SSF51182">
    <property type="entry name" value="RmlC-like cupins"/>
    <property type="match status" value="1"/>
</dbReference>
<evidence type="ECO:0000313" key="4">
    <source>
        <dbReference type="Proteomes" id="UP000230557"/>
    </source>
</evidence>
<dbReference type="Pfam" id="PF00908">
    <property type="entry name" value="dTDP_sugar_isom"/>
    <property type="match status" value="1"/>
</dbReference>
<dbReference type="InterPro" id="IPR000888">
    <property type="entry name" value="RmlC-like"/>
</dbReference>
<evidence type="ECO:0000256" key="1">
    <source>
        <dbReference type="PIRSR" id="PIRSR600888-1"/>
    </source>
</evidence>
<feature type="active site" description="Proton acceptor" evidence="1">
    <location>
        <position position="61"/>
    </location>
</feature>
<dbReference type="GO" id="GO:0019305">
    <property type="term" value="P:dTDP-rhamnose biosynthetic process"/>
    <property type="evidence" value="ECO:0007669"/>
    <property type="project" value="TreeGrafter"/>
</dbReference>
<protein>
    <submittedName>
        <fullName evidence="3">Spore coat protein</fullName>
    </submittedName>
</protein>
<dbReference type="EMBL" id="PFAJ01000043">
    <property type="protein sequence ID" value="PIR97114.1"/>
    <property type="molecule type" value="Genomic_DNA"/>
</dbReference>
<gene>
    <name evidence="3" type="ORF">COT91_03055</name>
</gene>
<comment type="caution">
    <text evidence="3">The sequence shown here is derived from an EMBL/GenBank/DDBJ whole genome shotgun (WGS) entry which is preliminary data.</text>
</comment>
<proteinExistence type="predicted"/>
<keyword evidence="3" id="KW-0946">Virion</keyword>
<organism evidence="3 4">
    <name type="scientific">Candidatus Doudnabacteria bacterium CG10_big_fil_rev_8_21_14_0_10_41_10</name>
    <dbReference type="NCBI Taxonomy" id="1974551"/>
    <lineage>
        <taxon>Bacteria</taxon>
        <taxon>Candidatus Doudnaibacteriota</taxon>
    </lineage>
</organism>
<dbReference type="InterPro" id="IPR011051">
    <property type="entry name" value="RmlC_Cupin_sf"/>
</dbReference>
<dbReference type="GO" id="GO:0000271">
    <property type="term" value="P:polysaccharide biosynthetic process"/>
    <property type="evidence" value="ECO:0007669"/>
    <property type="project" value="TreeGrafter"/>
</dbReference>